<sequence length="68" mass="7829">MPCPNSLWNYLNSTNKCYYLRLERLSWYDSLIACQNLTPGATLVSIHSLYENQQLIGQGWQGMENASE</sequence>
<reference evidence="2" key="1">
    <citation type="submission" date="2022-11" db="UniProtKB">
        <authorList>
            <consortium name="WormBaseParasite"/>
        </authorList>
    </citation>
    <scope>IDENTIFICATION</scope>
</reference>
<accession>A0A914E2R4</accession>
<dbReference type="AlphaFoldDB" id="A0A914E2R4"/>
<dbReference type="WBParaSite" id="ACRNAN_scaffold518.g11181.t1">
    <property type="protein sequence ID" value="ACRNAN_scaffold518.g11181.t1"/>
    <property type="gene ID" value="ACRNAN_scaffold518.g11181"/>
</dbReference>
<dbReference type="Proteomes" id="UP000887540">
    <property type="component" value="Unplaced"/>
</dbReference>
<keyword evidence="1" id="KW-1185">Reference proteome</keyword>
<name>A0A914E2R4_9BILA</name>
<organism evidence="1 2">
    <name type="scientific">Acrobeloides nanus</name>
    <dbReference type="NCBI Taxonomy" id="290746"/>
    <lineage>
        <taxon>Eukaryota</taxon>
        <taxon>Metazoa</taxon>
        <taxon>Ecdysozoa</taxon>
        <taxon>Nematoda</taxon>
        <taxon>Chromadorea</taxon>
        <taxon>Rhabditida</taxon>
        <taxon>Tylenchina</taxon>
        <taxon>Cephalobomorpha</taxon>
        <taxon>Cephaloboidea</taxon>
        <taxon>Cephalobidae</taxon>
        <taxon>Acrobeloides</taxon>
    </lineage>
</organism>
<dbReference type="Gene3D" id="3.10.100.10">
    <property type="entry name" value="Mannose-Binding Protein A, subunit A"/>
    <property type="match status" value="1"/>
</dbReference>
<evidence type="ECO:0000313" key="2">
    <source>
        <dbReference type="WBParaSite" id="ACRNAN_scaffold518.g11181.t1"/>
    </source>
</evidence>
<dbReference type="InterPro" id="IPR016186">
    <property type="entry name" value="C-type_lectin-like/link_sf"/>
</dbReference>
<evidence type="ECO:0000313" key="1">
    <source>
        <dbReference type="Proteomes" id="UP000887540"/>
    </source>
</evidence>
<dbReference type="CDD" id="cd00037">
    <property type="entry name" value="CLECT"/>
    <property type="match status" value="1"/>
</dbReference>
<dbReference type="InterPro" id="IPR016187">
    <property type="entry name" value="CTDL_fold"/>
</dbReference>
<protein>
    <submittedName>
        <fullName evidence="2">C-type lectin domain-containing protein</fullName>
    </submittedName>
</protein>
<dbReference type="SUPFAM" id="SSF56436">
    <property type="entry name" value="C-type lectin-like"/>
    <property type="match status" value="1"/>
</dbReference>
<proteinExistence type="predicted"/>